<dbReference type="RefSeq" id="WP_118889614.1">
    <property type="nucleotide sequence ID" value="NZ_PHUT01000008.1"/>
</dbReference>
<keyword evidence="4" id="KW-0804">Transcription</keyword>
<keyword evidence="2" id="KW-0805">Transcription regulation</keyword>
<dbReference type="PANTHER" id="PTHR30126">
    <property type="entry name" value="HTH-TYPE TRANSCRIPTIONAL REGULATOR"/>
    <property type="match status" value="1"/>
</dbReference>
<accession>A0A417YFZ3</accession>
<evidence type="ECO:0000256" key="1">
    <source>
        <dbReference type="ARBA" id="ARBA00009437"/>
    </source>
</evidence>
<comment type="caution">
    <text evidence="6">The sequence shown here is derived from an EMBL/GenBank/DDBJ whole genome shotgun (WGS) entry which is preliminary data.</text>
</comment>
<dbReference type="CDD" id="cd05466">
    <property type="entry name" value="PBP2_LTTR_substrate"/>
    <property type="match status" value="1"/>
</dbReference>
<dbReference type="SUPFAM" id="SSF53850">
    <property type="entry name" value="Periplasmic binding protein-like II"/>
    <property type="match status" value="1"/>
</dbReference>
<keyword evidence="7" id="KW-1185">Reference proteome</keyword>
<dbReference type="SUPFAM" id="SSF46785">
    <property type="entry name" value="Winged helix' DNA-binding domain"/>
    <property type="match status" value="1"/>
</dbReference>
<evidence type="ECO:0000313" key="6">
    <source>
        <dbReference type="EMBL" id="RHW31640.1"/>
    </source>
</evidence>
<dbReference type="AlphaFoldDB" id="A0A417YFZ3"/>
<dbReference type="InterPro" id="IPR036388">
    <property type="entry name" value="WH-like_DNA-bd_sf"/>
</dbReference>
<evidence type="ECO:0000259" key="5">
    <source>
        <dbReference type="PROSITE" id="PS50931"/>
    </source>
</evidence>
<dbReference type="PROSITE" id="PS50931">
    <property type="entry name" value="HTH_LYSR"/>
    <property type="match status" value="1"/>
</dbReference>
<evidence type="ECO:0000313" key="7">
    <source>
        <dbReference type="Proteomes" id="UP000285456"/>
    </source>
</evidence>
<comment type="similarity">
    <text evidence="1">Belongs to the LysR transcriptional regulatory family.</text>
</comment>
<dbReference type="EMBL" id="QWEH01000008">
    <property type="protein sequence ID" value="RHW31640.1"/>
    <property type="molecule type" value="Genomic_DNA"/>
</dbReference>
<evidence type="ECO:0000256" key="3">
    <source>
        <dbReference type="ARBA" id="ARBA00023125"/>
    </source>
</evidence>
<dbReference type="InterPro" id="IPR036390">
    <property type="entry name" value="WH_DNA-bd_sf"/>
</dbReference>
<evidence type="ECO:0000256" key="4">
    <source>
        <dbReference type="ARBA" id="ARBA00023163"/>
    </source>
</evidence>
<name>A0A417YFZ3_9BACI</name>
<dbReference type="Proteomes" id="UP000285456">
    <property type="component" value="Unassembled WGS sequence"/>
</dbReference>
<reference evidence="6 7" key="1">
    <citation type="journal article" date="2007" name="Int. J. Syst. Evol. Microbiol.">
        <title>Oceanobacillus profundus sp. nov., isolated from a deep-sea sediment core.</title>
        <authorList>
            <person name="Kim Y.G."/>
            <person name="Choi D.H."/>
            <person name="Hyun S."/>
            <person name="Cho B.C."/>
        </authorList>
    </citation>
    <scope>NUCLEOTIDE SEQUENCE [LARGE SCALE GENOMIC DNA]</scope>
    <source>
        <strain evidence="6 7">DSM 18246</strain>
    </source>
</reference>
<evidence type="ECO:0000256" key="2">
    <source>
        <dbReference type="ARBA" id="ARBA00023015"/>
    </source>
</evidence>
<dbReference type="PANTHER" id="PTHR30126:SF64">
    <property type="entry name" value="HTH-TYPE TRANSCRIPTIONAL REGULATOR CITR"/>
    <property type="match status" value="1"/>
</dbReference>
<feature type="domain" description="HTH lysR-type" evidence="5">
    <location>
        <begin position="4"/>
        <end position="61"/>
    </location>
</feature>
<gene>
    <name evidence="6" type="ORF">D1B32_13035</name>
</gene>
<protein>
    <submittedName>
        <fullName evidence="6">LysR family transcriptional regulator</fullName>
    </submittedName>
</protein>
<dbReference type="PRINTS" id="PR00039">
    <property type="entry name" value="HTHLYSR"/>
</dbReference>
<dbReference type="InterPro" id="IPR005119">
    <property type="entry name" value="LysR_subst-bd"/>
</dbReference>
<sequence>MIIIDQRTLQTFLMAAEVENFRIVAEKLFMTQPAITSKMKLLEKELGERLFIKHGRNVQLTEFGRFFYQEAQEILSQMDKSLEAINRYKQGYQRTIRIAISPMFTETILPSILRTYIDENPYVEVSIQVVESIEISSLIENGEVDIGLSCIPGLSNVKSIKFHEEPVSLVCNHDGYDLEIGPVIDAKELLENHILFTDNHPGYWSDLKEQLKQLIPALRMMKVNQTHATKRFVMEGIGVSFLPKSIIKRELMEGRILEVPIDFIDVPSSSMYIICKHGLPIEKEFVHFITNYHYS</sequence>
<dbReference type="Gene3D" id="1.10.10.10">
    <property type="entry name" value="Winged helix-like DNA-binding domain superfamily/Winged helix DNA-binding domain"/>
    <property type="match status" value="1"/>
</dbReference>
<organism evidence="6 7">
    <name type="scientific">Oceanobacillus profundus</name>
    <dbReference type="NCBI Taxonomy" id="372463"/>
    <lineage>
        <taxon>Bacteria</taxon>
        <taxon>Bacillati</taxon>
        <taxon>Bacillota</taxon>
        <taxon>Bacilli</taxon>
        <taxon>Bacillales</taxon>
        <taxon>Bacillaceae</taxon>
        <taxon>Oceanobacillus</taxon>
    </lineage>
</organism>
<dbReference type="InterPro" id="IPR000847">
    <property type="entry name" value="LysR_HTH_N"/>
</dbReference>
<dbReference type="GO" id="GO:0000976">
    <property type="term" value="F:transcription cis-regulatory region binding"/>
    <property type="evidence" value="ECO:0007669"/>
    <property type="project" value="TreeGrafter"/>
</dbReference>
<dbReference type="Pfam" id="PF03466">
    <property type="entry name" value="LysR_substrate"/>
    <property type="match status" value="1"/>
</dbReference>
<dbReference type="OrthoDB" id="9803735at2"/>
<dbReference type="Pfam" id="PF00126">
    <property type="entry name" value="HTH_1"/>
    <property type="match status" value="1"/>
</dbReference>
<dbReference type="Gene3D" id="3.40.190.290">
    <property type="match status" value="1"/>
</dbReference>
<proteinExistence type="inferred from homology"/>
<dbReference type="GO" id="GO:0003700">
    <property type="term" value="F:DNA-binding transcription factor activity"/>
    <property type="evidence" value="ECO:0007669"/>
    <property type="project" value="InterPro"/>
</dbReference>
<keyword evidence="3" id="KW-0238">DNA-binding</keyword>